<organism evidence="1 2">
    <name type="scientific">Alkalimarinus alittae</name>
    <dbReference type="NCBI Taxonomy" id="2961619"/>
    <lineage>
        <taxon>Bacteria</taxon>
        <taxon>Pseudomonadati</taxon>
        <taxon>Pseudomonadota</taxon>
        <taxon>Gammaproteobacteria</taxon>
        <taxon>Alteromonadales</taxon>
        <taxon>Alteromonadaceae</taxon>
        <taxon>Alkalimarinus</taxon>
    </lineage>
</organism>
<name>A0ABY6N4B5_9ALTE</name>
<dbReference type="RefSeq" id="WP_265048412.1">
    <property type="nucleotide sequence ID" value="NZ_CP100390.1"/>
</dbReference>
<evidence type="ECO:0000313" key="1">
    <source>
        <dbReference type="EMBL" id="UZE96931.1"/>
    </source>
</evidence>
<gene>
    <name evidence="1" type="ORF">NKI27_04045</name>
</gene>
<proteinExistence type="predicted"/>
<keyword evidence="2" id="KW-1185">Reference proteome</keyword>
<protein>
    <submittedName>
        <fullName evidence="1">Uncharacterized protein</fullName>
    </submittedName>
</protein>
<reference evidence="1" key="1">
    <citation type="submission" date="2022-06" db="EMBL/GenBank/DDBJ databases">
        <title>Alkalimarinus sp. nov., isolated from gut of a Alitta virens.</title>
        <authorList>
            <person name="Yang A.I."/>
            <person name="Shin N.-R."/>
        </authorList>
    </citation>
    <scope>NUCLEOTIDE SEQUENCE</scope>
    <source>
        <strain evidence="1">A2M4</strain>
    </source>
</reference>
<accession>A0ABY6N4B5</accession>
<dbReference type="Proteomes" id="UP001163739">
    <property type="component" value="Chromosome"/>
</dbReference>
<dbReference type="EMBL" id="CP100390">
    <property type="protein sequence ID" value="UZE96931.1"/>
    <property type="molecule type" value="Genomic_DNA"/>
</dbReference>
<sequence>MFFTQDVLGNKIMVNNLICWGLIEVFKAQYPNDPAYVNEKIEKIRDLPTFESILEWFNLDHGNKAALANKINMPFDLLDRTAQGCKWIYNH</sequence>
<evidence type="ECO:0000313" key="2">
    <source>
        <dbReference type="Proteomes" id="UP001163739"/>
    </source>
</evidence>